<gene>
    <name evidence="3" type="ORF">HV832_05805</name>
</gene>
<accession>A0A850QAI2</accession>
<protein>
    <submittedName>
        <fullName evidence="3">Thioesterase family protein</fullName>
    </submittedName>
</protein>
<dbReference type="Gene3D" id="2.40.160.210">
    <property type="entry name" value="Acyl-CoA thioesterase, double hotdog domain"/>
    <property type="match status" value="1"/>
</dbReference>
<dbReference type="PANTHER" id="PTHR38110:SF1">
    <property type="entry name" value="THIOESTERASE DOMAIN-CONTAINING PROTEIN"/>
    <property type="match status" value="1"/>
</dbReference>
<feature type="domain" description="Acyl-CoA thioesterase-like C-terminal" evidence="2">
    <location>
        <begin position="144"/>
        <end position="280"/>
    </location>
</feature>
<dbReference type="PANTHER" id="PTHR38110">
    <property type="entry name" value="CHROMOSOME 23, WHOLE GENOME SHOTGUN SEQUENCE"/>
    <property type="match status" value="1"/>
</dbReference>
<organism evidence="3 4">
    <name type="scientific">Undibacterium oligocarboniphilum</name>
    <dbReference type="NCBI Taxonomy" id="666702"/>
    <lineage>
        <taxon>Bacteria</taxon>
        <taxon>Pseudomonadati</taxon>
        <taxon>Pseudomonadota</taxon>
        <taxon>Betaproteobacteria</taxon>
        <taxon>Burkholderiales</taxon>
        <taxon>Oxalobacteraceae</taxon>
        <taxon>Undibacterium</taxon>
    </lineage>
</organism>
<evidence type="ECO:0000259" key="2">
    <source>
        <dbReference type="Pfam" id="PF20789"/>
    </source>
</evidence>
<reference evidence="3 4" key="1">
    <citation type="submission" date="2020-06" db="EMBL/GenBank/DDBJ databases">
        <authorList>
            <person name="Qiu C."/>
            <person name="Liu Z."/>
        </authorList>
    </citation>
    <scope>NUCLEOTIDE SEQUENCE [LARGE SCALE GENOMIC DNA]</scope>
    <source>
        <strain evidence="3 4">EM 1</strain>
    </source>
</reference>
<evidence type="ECO:0000313" key="4">
    <source>
        <dbReference type="Proteomes" id="UP000588051"/>
    </source>
</evidence>
<dbReference type="InterPro" id="IPR052389">
    <property type="entry name" value="Sec_Metab_Biosynth-Assoc"/>
</dbReference>
<dbReference type="Pfam" id="PF20789">
    <property type="entry name" value="4HBT_3C"/>
    <property type="match status" value="1"/>
</dbReference>
<feature type="domain" description="Acyl-CoA thioesterase-like N-terminal HotDog" evidence="1">
    <location>
        <begin position="42"/>
        <end position="118"/>
    </location>
</feature>
<dbReference type="InterPro" id="IPR029069">
    <property type="entry name" value="HotDog_dom_sf"/>
</dbReference>
<comment type="caution">
    <text evidence="3">The sequence shown here is derived from an EMBL/GenBank/DDBJ whole genome shotgun (WGS) entry which is preliminary data.</text>
</comment>
<name>A0A850QAI2_9BURK</name>
<dbReference type="Proteomes" id="UP000588051">
    <property type="component" value="Unassembled WGS sequence"/>
</dbReference>
<dbReference type="Pfam" id="PF13622">
    <property type="entry name" value="4HBT_3"/>
    <property type="match status" value="1"/>
</dbReference>
<dbReference type="InterPro" id="IPR042171">
    <property type="entry name" value="Acyl-CoA_hotdog"/>
</dbReference>
<dbReference type="EMBL" id="JABXYJ010000003">
    <property type="protein sequence ID" value="NVO77342.1"/>
    <property type="molecule type" value="Genomic_DNA"/>
</dbReference>
<evidence type="ECO:0000313" key="3">
    <source>
        <dbReference type="EMBL" id="NVO77342.1"/>
    </source>
</evidence>
<dbReference type="InterPro" id="IPR049450">
    <property type="entry name" value="ACOT8-like_C"/>
</dbReference>
<sequence>MNSSEALLPAAAHPFDEAIQLRRDDIQPDLFYGGTSAAYGNMVGPFGGITAAVLLQAVMQHPQRIGEPLSLTVNFAAPVADGEFQIIARAVRTNRSTQHWSIEMQQQGETVTLATALFATRRETWSATEASFPLLQDQPANQTAAMPVHRLPAWVQRYDIQVIRGMPGFMAPEQPPSGDSVSMQWIRDEPRRALDFCSLTAICDAFFPRVFVRRREHVPAGTVSMTIYFHADSVMLAAHGVQELLGYARASRFYNNYFDQSAEIWTPSGNLLATTTQVVYFKQ</sequence>
<dbReference type="AlphaFoldDB" id="A0A850QAI2"/>
<dbReference type="InterPro" id="IPR049449">
    <property type="entry name" value="TesB_ACOT8-like_N"/>
</dbReference>
<proteinExistence type="predicted"/>
<keyword evidence="4" id="KW-1185">Reference proteome</keyword>
<evidence type="ECO:0000259" key="1">
    <source>
        <dbReference type="Pfam" id="PF13622"/>
    </source>
</evidence>
<dbReference type="SUPFAM" id="SSF54637">
    <property type="entry name" value="Thioesterase/thiol ester dehydrase-isomerase"/>
    <property type="match status" value="2"/>
</dbReference>